<dbReference type="RefSeq" id="WP_344080134.1">
    <property type="nucleotide sequence ID" value="NZ_BAAAPO010000006.1"/>
</dbReference>
<dbReference type="EMBL" id="BAAAPO010000006">
    <property type="protein sequence ID" value="GAA1780777.1"/>
    <property type="molecule type" value="Genomic_DNA"/>
</dbReference>
<reference evidence="2" key="1">
    <citation type="journal article" date="2019" name="Int. J. Syst. Evol. Microbiol.">
        <title>The Global Catalogue of Microorganisms (GCM) 10K type strain sequencing project: providing services to taxonomists for standard genome sequencing and annotation.</title>
        <authorList>
            <consortium name="The Broad Institute Genomics Platform"/>
            <consortium name="The Broad Institute Genome Sequencing Center for Infectious Disease"/>
            <person name="Wu L."/>
            <person name="Ma J."/>
        </authorList>
    </citation>
    <scope>NUCLEOTIDE SEQUENCE [LARGE SCALE GENOMIC DNA]</scope>
    <source>
        <strain evidence="2">JCM 15592</strain>
    </source>
</reference>
<proteinExistence type="predicted"/>
<comment type="caution">
    <text evidence="1">The sequence shown here is derived from an EMBL/GenBank/DDBJ whole genome shotgun (WGS) entry which is preliminary data.</text>
</comment>
<evidence type="ECO:0000313" key="1">
    <source>
        <dbReference type="EMBL" id="GAA1780777.1"/>
    </source>
</evidence>
<keyword evidence="2" id="KW-1185">Reference proteome</keyword>
<sequence length="48" mass="4972">MLEVNILGTTLGVKHGFRAMRPGGAAGQGGAIINIASVSRLRRRLTPG</sequence>
<evidence type="ECO:0000313" key="2">
    <source>
        <dbReference type="Proteomes" id="UP001499938"/>
    </source>
</evidence>
<gene>
    <name evidence="1" type="ORF">GCM10009811_02620</name>
</gene>
<dbReference type="Gene3D" id="3.40.50.720">
    <property type="entry name" value="NAD(P)-binding Rossmann-like Domain"/>
    <property type="match status" value="1"/>
</dbReference>
<protein>
    <submittedName>
        <fullName evidence="1">Uncharacterized protein</fullName>
    </submittedName>
</protein>
<dbReference type="Proteomes" id="UP001499938">
    <property type="component" value="Unassembled WGS sequence"/>
</dbReference>
<name>A0ABP4XFC1_9MICO</name>
<accession>A0ABP4XFC1</accession>
<organism evidence="1 2">
    <name type="scientific">Nostocoides veronense</name>
    <dbReference type="NCBI Taxonomy" id="330836"/>
    <lineage>
        <taxon>Bacteria</taxon>
        <taxon>Bacillati</taxon>
        <taxon>Actinomycetota</taxon>
        <taxon>Actinomycetes</taxon>
        <taxon>Micrococcales</taxon>
        <taxon>Intrasporangiaceae</taxon>
        <taxon>Nostocoides</taxon>
    </lineage>
</organism>